<comment type="subcellular location">
    <subcellularLocation>
        <location evidence="1">Cell membrane</location>
    </subcellularLocation>
    <subcellularLocation>
        <location evidence="2">Cytoplasm</location>
    </subcellularLocation>
</comment>
<comment type="caution">
    <text evidence="10">The sequence shown here is derived from an EMBL/GenBank/DDBJ whole genome shotgun (WGS) entry which is preliminary data.</text>
</comment>
<evidence type="ECO:0000313" key="10">
    <source>
        <dbReference type="EMBL" id="KAK2116397.1"/>
    </source>
</evidence>
<keyword evidence="7" id="KW-0344">Guanine-nucleotide releasing factor</keyword>
<evidence type="ECO:0000313" key="11">
    <source>
        <dbReference type="Proteomes" id="UP001266305"/>
    </source>
</evidence>
<dbReference type="PROSITE" id="PS50009">
    <property type="entry name" value="RASGEF_CAT"/>
    <property type="match status" value="1"/>
</dbReference>
<keyword evidence="3" id="KW-1003">Cell membrane</keyword>
<evidence type="ECO:0000256" key="2">
    <source>
        <dbReference type="ARBA" id="ARBA00004496"/>
    </source>
</evidence>
<dbReference type="InterPro" id="IPR036964">
    <property type="entry name" value="RASGEF_cat_dom_sf"/>
</dbReference>
<proteinExistence type="predicted"/>
<dbReference type="EMBL" id="JASSZA010000003">
    <property type="protein sequence ID" value="KAK2116397.1"/>
    <property type="molecule type" value="Genomic_DNA"/>
</dbReference>
<keyword evidence="6" id="KW-0472">Membrane</keyword>
<dbReference type="Proteomes" id="UP001266305">
    <property type="component" value="Unassembled WGS sequence"/>
</dbReference>
<dbReference type="Gene3D" id="1.10.840.10">
    <property type="entry name" value="Ras guanine-nucleotide exchange factors catalytic domain"/>
    <property type="match status" value="1"/>
</dbReference>
<protein>
    <submittedName>
        <fullName evidence="10">Rap guanine nucleotide exchange factor 2</fullName>
    </submittedName>
</protein>
<feature type="compositionally biased region" description="Low complexity" evidence="8">
    <location>
        <begin position="288"/>
        <end position="311"/>
    </location>
</feature>
<feature type="region of interest" description="Disordered" evidence="8">
    <location>
        <begin position="145"/>
        <end position="195"/>
    </location>
</feature>
<keyword evidence="4" id="KW-0963">Cytoplasm</keyword>
<dbReference type="InterPro" id="IPR001895">
    <property type="entry name" value="RASGEF_cat_dom"/>
</dbReference>
<name>A0ABQ9W432_SAGOE</name>
<dbReference type="PANTHER" id="PTHR45161">
    <property type="entry name" value="CYTOSKELETON-ASSOCIATED PROTEIN 4"/>
    <property type="match status" value="1"/>
</dbReference>
<organism evidence="10 11">
    <name type="scientific">Saguinus oedipus</name>
    <name type="common">Cotton-top tamarin</name>
    <name type="synonym">Oedipomidas oedipus</name>
    <dbReference type="NCBI Taxonomy" id="9490"/>
    <lineage>
        <taxon>Eukaryota</taxon>
        <taxon>Metazoa</taxon>
        <taxon>Chordata</taxon>
        <taxon>Craniata</taxon>
        <taxon>Vertebrata</taxon>
        <taxon>Euteleostomi</taxon>
        <taxon>Mammalia</taxon>
        <taxon>Eutheria</taxon>
        <taxon>Euarchontoglires</taxon>
        <taxon>Primates</taxon>
        <taxon>Haplorrhini</taxon>
        <taxon>Platyrrhini</taxon>
        <taxon>Cebidae</taxon>
        <taxon>Callitrichinae</taxon>
        <taxon>Saguinus</taxon>
    </lineage>
</organism>
<feature type="non-terminal residue" evidence="10">
    <location>
        <position position="326"/>
    </location>
</feature>
<evidence type="ECO:0000256" key="5">
    <source>
        <dbReference type="ARBA" id="ARBA00022553"/>
    </source>
</evidence>
<reference evidence="10 11" key="1">
    <citation type="submission" date="2023-05" db="EMBL/GenBank/DDBJ databases">
        <title>B98-5 Cell Line De Novo Hybrid Assembly: An Optical Mapping Approach.</title>
        <authorList>
            <person name="Kananen K."/>
            <person name="Auerbach J.A."/>
            <person name="Kautto E."/>
            <person name="Blachly J.S."/>
        </authorList>
    </citation>
    <scope>NUCLEOTIDE SEQUENCE [LARGE SCALE GENOMIC DNA]</scope>
    <source>
        <strain evidence="10">B95-8</strain>
        <tissue evidence="10">Cell line</tissue>
    </source>
</reference>
<keyword evidence="5" id="KW-0597">Phosphoprotein</keyword>
<sequence length="326" mass="35638">MAKYRNVLNSQNLQPPIIPLFPVIKKDLTFLHEGNDSKVDGLVNFEKLRMIAKEIRHVGRMASVNMDPALMFRTRSLSQGSTNATVLDVAQTGGHKKRVRRSSFLNAKKLYEDAQMARKVKQYLSNLELEMDEESLQTLSLQCEPATNTLPKNPGDKKPVKSETSPVAPRAGLQQKAQSQPQPQQQPPPPHKINQGLQVPAVSLYPSRKKVPVKDLPPFAIYFSYSGINSPQALKKILSLSEEGSLERHKKQAEDTISNASSQLSSPPTSPQSSPRKGGSGNQLRSFGSGQLDLTSSSSSLGSENSNKNNNAPRTYGIGGTNSVIV</sequence>
<evidence type="ECO:0000256" key="4">
    <source>
        <dbReference type="ARBA" id="ARBA00022490"/>
    </source>
</evidence>
<evidence type="ECO:0000256" key="3">
    <source>
        <dbReference type="ARBA" id="ARBA00022475"/>
    </source>
</evidence>
<accession>A0ABQ9W432</accession>
<evidence type="ECO:0000256" key="8">
    <source>
        <dbReference type="SAM" id="MobiDB-lite"/>
    </source>
</evidence>
<evidence type="ECO:0000259" key="9">
    <source>
        <dbReference type="PROSITE" id="PS50009"/>
    </source>
</evidence>
<dbReference type="Pfam" id="PF00617">
    <property type="entry name" value="RasGEF"/>
    <property type="match status" value="1"/>
</dbReference>
<evidence type="ECO:0000256" key="6">
    <source>
        <dbReference type="ARBA" id="ARBA00023136"/>
    </source>
</evidence>
<feature type="compositionally biased region" description="Low complexity" evidence="8">
    <location>
        <begin position="174"/>
        <end position="183"/>
    </location>
</feature>
<evidence type="ECO:0000256" key="1">
    <source>
        <dbReference type="ARBA" id="ARBA00004236"/>
    </source>
</evidence>
<evidence type="ECO:0000256" key="7">
    <source>
        <dbReference type="PROSITE-ProRule" id="PRU00168"/>
    </source>
</evidence>
<feature type="compositionally biased region" description="Low complexity" evidence="8">
    <location>
        <begin position="261"/>
        <end position="275"/>
    </location>
</feature>
<dbReference type="InterPro" id="IPR023578">
    <property type="entry name" value="Ras_GEF_dom_sf"/>
</dbReference>
<keyword evidence="11" id="KW-1185">Reference proteome</keyword>
<gene>
    <name evidence="10" type="primary">RAPGEF2_2</name>
    <name evidence="10" type="ORF">P7K49_007023</name>
</gene>
<feature type="region of interest" description="Disordered" evidence="8">
    <location>
        <begin position="246"/>
        <end position="326"/>
    </location>
</feature>
<dbReference type="PANTHER" id="PTHR45161:SF2">
    <property type="entry name" value="RAP GUANINE NUCLEOTIDE EXCHANGE FACTOR 2"/>
    <property type="match status" value="1"/>
</dbReference>
<feature type="domain" description="Ras-GEF" evidence="9">
    <location>
        <begin position="1"/>
        <end position="95"/>
    </location>
</feature>
<dbReference type="SUPFAM" id="SSF48366">
    <property type="entry name" value="Ras GEF"/>
    <property type="match status" value="1"/>
</dbReference>